<dbReference type="PANTHER" id="PTHR31676:SF110">
    <property type="entry name" value="TRANSMEMBRANE PROTEIN"/>
    <property type="match status" value="1"/>
</dbReference>
<sequence>MGLLPKGVKDFVVDEKGHFEVYLDHSCTAKFENEVHYERNVSGVLSYGQIGALSGISAQELFLWFPVKGIRVDIPSSGIIYFDVGVIYKQFSLSLFETPPDCKLLDPLGQTVELENNQLHVCACIRVQTSQWAHRGMRENFDLREWDDQISTERERKGWSGQSCNLRWVILDEREETNHEAHLNHSTVSCILAVSSGSHFTLFPLFQGNSMKLILIFPTFHSACSACSLAS</sequence>
<dbReference type="Proteomes" id="UP000825729">
    <property type="component" value="Unassembled WGS sequence"/>
</dbReference>
<gene>
    <name evidence="1" type="ORF">H6P81_013562</name>
</gene>
<keyword evidence="2" id="KW-1185">Reference proteome</keyword>
<reference evidence="1 2" key="1">
    <citation type="submission" date="2021-07" db="EMBL/GenBank/DDBJ databases">
        <title>The Aristolochia fimbriata genome: insights into angiosperm evolution, floral development and chemical biosynthesis.</title>
        <authorList>
            <person name="Jiao Y."/>
        </authorList>
    </citation>
    <scope>NUCLEOTIDE SEQUENCE [LARGE SCALE GENOMIC DNA]</scope>
    <source>
        <strain evidence="1">IBCAS-2021</strain>
        <tissue evidence="1">Leaf</tissue>
    </source>
</reference>
<dbReference type="Gene3D" id="2.30.240.10">
    <property type="entry name" value="At5g01610-like"/>
    <property type="match status" value="1"/>
</dbReference>
<protein>
    <submittedName>
        <fullName evidence="1">Uncharacterized protein</fullName>
    </submittedName>
</protein>
<dbReference type="FunFam" id="2.30.240.10:FF:000002">
    <property type="entry name" value="Uncharacterized protein At3g07460"/>
    <property type="match status" value="1"/>
</dbReference>
<dbReference type="SUPFAM" id="SSF141562">
    <property type="entry name" value="At5g01610-like"/>
    <property type="match status" value="1"/>
</dbReference>
<dbReference type="Pfam" id="PF04398">
    <property type="entry name" value="DUF538"/>
    <property type="match status" value="1"/>
</dbReference>
<accession>A0AAV7EFI9</accession>
<dbReference type="InterPro" id="IPR036758">
    <property type="entry name" value="At5g01610-like"/>
</dbReference>
<comment type="caution">
    <text evidence="1">The sequence shown here is derived from an EMBL/GenBank/DDBJ whole genome shotgun (WGS) entry which is preliminary data.</text>
</comment>
<proteinExistence type="predicted"/>
<name>A0AAV7EFI9_ARIFI</name>
<organism evidence="1 2">
    <name type="scientific">Aristolochia fimbriata</name>
    <name type="common">White veined hardy Dutchman's pipe vine</name>
    <dbReference type="NCBI Taxonomy" id="158543"/>
    <lineage>
        <taxon>Eukaryota</taxon>
        <taxon>Viridiplantae</taxon>
        <taxon>Streptophyta</taxon>
        <taxon>Embryophyta</taxon>
        <taxon>Tracheophyta</taxon>
        <taxon>Spermatophyta</taxon>
        <taxon>Magnoliopsida</taxon>
        <taxon>Magnoliidae</taxon>
        <taxon>Piperales</taxon>
        <taxon>Aristolochiaceae</taxon>
        <taxon>Aristolochia</taxon>
    </lineage>
</organism>
<dbReference type="InterPro" id="IPR007493">
    <property type="entry name" value="DUF538"/>
</dbReference>
<evidence type="ECO:0000313" key="1">
    <source>
        <dbReference type="EMBL" id="KAG9447434.1"/>
    </source>
</evidence>
<dbReference type="EMBL" id="JAINDJ010000005">
    <property type="protein sequence ID" value="KAG9447434.1"/>
    <property type="molecule type" value="Genomic_DNA"/>
</dbReference>
<evidence type="ECO:0000313" key="2">
    <source>
        <dbReference type="Proteomes" id="UP000825729"/>
    </source>
</evidence>
<dbReference type="PANTHER" id="PTHR31676">
    <property type="entry name" value="T31J12.3 PROTEIN-RELATED"/>
    <property type="match status" value="1"/>
</dbReference>
<dbReference type="AlphaFoldDB" id="A0AAV7EFI9"/>